<reference evidence="1 2" key="1">
    <citation type="submission" date="2023-08" db="EMBL/GenBank/DDBJ databases">
        <authorList>
            <person name="Park J.-S."/>
        </authorList>
    </citation>
    <scope>NUCLEOTIDE SEQUENCE [LARGE SCALE GENOMIC DNA]</scope>
    <source>
        <strain evidence="1 2">2205BS29-5</strain>
    </source>
</reference>
<protein>
    <recommendedName>
        <fullName evidence="3">Peptidase</fullName>
    </recommendedName>
</protein>
<comment type="caution">
    <text evidence="1">The sequence shown here is derived from an EMBL/GenBank/DDBJ whole genome shotgun (WGS) entry which is preliminary data.</text>
</comment>
<gene>
    <name evidence="1" type="ORF">Q5Y72_12550</name>
</gene>
<evidence type="ECO:0000313" key="2">
    <source>
        <dbReference type="Proteomes" id="UP001224997"/>
    </source>
</evidence>
<keyword evidence="2" id="KW-1185">Reference proteome</keyword>
<evidence type="ECO:0008006" key="3">
    <source>
        <dbReference type="Google" id="ProtNLM"/>
    </source>
</evidence>
<dbReference type="Proteomes" id="UP001224997">
    <property type="component" value="Unassembled WGS sequence"/>
</dbReference>
<dbReference type="EMBL" id="JAVAMQ010000011">
    <property type="protein sequence ID" value="MDP5307917.1"/>
    <property type="molecule type" value="Genomic_DNA"/>
</dbReference>
<name>A0ABT9JDL0_9RHOB</name>
<dbReference type="RefSeq" id="WP_305963767.1">
    <property type="nucleotide sequence ID" value="NZ_JAVAMQ010000011.1"/>
</dbReference>
<accession>A0ABT9JDL0</accession>
<organism evidence="1 2">
    <name type="scientific">Paracoccus spongiarum</name>
    <dbReference type="NCBI Taxonomy" id="3064387"/>
    <lineage>
        <taxon>Bacteria</taxon>
        <taxon>Pseudomonadati</taxon>
        <taxon>Pseudomonadota</taxon>
        <taxon>Alphaproteobacteria</taxon>
        <taxon>Rhodobacterales</taxon>
        <taxon>Paracoccaceae</taxon>
        <taxon>Paracoccus</taxon>
    </lineage>
</organism>
<evidence type="ECO:0000313" key="1">
    <source>
        <dbReference type="EMBL" id="MDP5307917.1"/>
    </source>
</evidence>
<sequence length="388" mass="40808">MTATPLTARIEVFRPGTFKPMAGDPITYSAADLRAIADAYDPETAPAPIVIGHPDADAPAFGWVDRFDYDASAERLFADLTDIEPAFAELVKAGRFKKVSMAYFAPGQSHNPVPGTWYPKHVGFLGAAAPAVSGLKNAKFSAPADAVFTAAFGERGFEETASILRLLREFIIDTFGIEDADKALPSYRLEWLGEMEVQTPASPAASYTAAAASGASTVTLSAAPIVIPANPEKEPAVTTQPDPAFAAREADLTAREKQIADRERAAVHADNVSFAEKLVSEGRLIPASKDKVVAILDAMPGEAAVSFAEGAETLTPAAALREVLAAQPKVVSFGELELPEEGSQGGSVAFSADGKAVDPAGLAIHHKALAYQRAHPGTEYFDAVRAVS</sequence>
<proteinExistence type="predicted"/>